<protein>
    <submittedName>
        <fullName evidence="1">Uncharacterized protein</fullName>
    </submittedName>
</protein>
<sequence length="260" mass="28145">MTLFDIAYDDFKREDTTNTIVITLYTDDRQPITPDSSHTWKAKIAKGDKYVGEYPVTISGNTIKLSSSNLTRLPNGDYGLELWETYSGSTTIYPSAGVMEFRVHRNANDTLGTVDPTIDINGIIEDLHKAGQNVKVVATNTLPAGSKASVTQSITNGENQLTFNIPQGDKGDKGDVGPAPVLKIGTVTKLGPDQAPTANFSGDNGSYTLDMGIPQGVQGKNGNDGHTPVRGVDYWTEDDKNEILNETKSYVDDAILNGKW</sequence>
<evidence type="ECO:0000313" key="1">
    <source>
        <dbReference type="EMBL" id="DAF46796.1"/>
    </source>
</evidence>
<reference evidence="1" key="1">
    <citation type="journal article" date="2021" name="Proc. Natl. Acad. Sci. U.S.A.">
        <title>A Catalog of Tens of Thousands of Viruses from Human Metagenomes Reveals Hidden Associations with Chronic Diseases.</title>
        <authorList>
            <person name="Tisza M.J."/>
            <person name="Buck C.B."/>
        </authorList>
    </citation>
    <scope>NUCLEOTIDE SEQUENCE</scope>
    <source>
        <strain evidence="1">Ctj0M16</strain>
    </source>
</reference>
<dbReference type="EMBL" id="BK032544">
    <property type="protein sequence ID" value="DAF46796.1"/>
    <property type="molecule type" value="Genomic_DNA"/>
</dbReference>
<organism evidence="1">
    <name type="scientific">Siphoviridae sp. ctj0M16</name>
    <dbReference type="NCBI Taxonomy" id="2827918"/>
    <lineage>
        <taxon>Viruses</taxon>
        <taxon>Duplodnaviria</taxon>
        <taxon>Heunggongvirae</taxon>
        <taxon>Uroviricota</taxon>
        <taxon>Caudoviricetes</taxon>
    </lineage>
</organism>
<proteinExistence type="predicted"/>
<accession>A0A8S5S6X4</accession>
<name>A0A8S5S6X4_9CAUD</name>